<dbReference type="NCBIfam" id="TIGR00071">
    <property type="entry name" value="hisT_truA"/>
    <property type="match status" value="1"/>
</dbReference>
<comment type="function">
    <text evidence="4">Formation of pseudouridine at positions 38, 39 and 40 in the anticodon stem and loop of transfer RNAs.</text>
</comment>
<gene>
    <name evidence="4 7" type="primary">truA</name>
    <name evidence="7" type="ORF">JJN12_07655</name>
</gene>
<evidence type="ECO:0000256" key="2">
    <source>
        <dbReference type="ARBA" id="ARBA00022694"/>
    </source>
</evidence>
<keyword evidence="2 4" id="KW-0819">tRNA processing</keyword>
<feature type="domain" description="Pseudouridine synthase I TruA alpha/beta" evidence="6">
    <location>
        <begin position="8"/>
        <end position="101"/>
    </location>
</feature>
<keyword evidence="8" id="KW-1185">Reference proteome</keyword>
<dbReference type="PANTHER" id="PTHR11142">
    <property type="entry name" value="PSEUDOURIDYLATE SYNTHASE"/>
    <property type="match status" value="1"/>
</dbReference>
<comment type="caution">
    <text evidence="4">Lacks conserved residue(s) required for the propagation of feature annotation.</text>
</comment>
<dbReference type="Gene3D" id="3.30.70.580">
    <property type="entry name" value="Pseudouridine synthase I, catalytic domain, N-terminal subdomain"/>
    <property type="match status" value="1"/>
</dbReference>
<dbReference type="Pfam" id="PF01416">
    <property type="entry name" value="PseudoU_synth_1"/>
    <property type="match status" value="2"/>
</dbReference>
<comment type="subunit">
    <text evidence="4">Homodimer.</text>
</comment>
<comment type="caution">
    <text evidence="7">The sequence shown here is derived from an EMBL/GenBank/DDBJ whole genome shotgun (WGS) entry which is preliminary data.</text>
</comment>
<proteinExistence type="inferred from homology"/>
<evidence type="ECO:0000313" key="8">
    <source>
        <dbReference type="Proteomes" id="UP000604730"/>
    </source>
</evidence>
<dbReference type="Proteomes" id="UP000604730">
    <property type="component" value="Unassembled WGS sequence"/>
</dbReference>
<name>A0ABS1J0I8_9FIRM</name>
<feature type="binding site" evidence="4">
    <location>
        <position position="110"/>
    </location>
    <ligand>
        <name>substrate</name>
    </ligand>
</feature>
<dbReference type="RefSeq" id="WP_208429120.1">
    <property type="nucleotide sequence ID" value="NZ_JAEPRJ010000001.1"/>
</dbReference>
<dbReference type="InterPro" id="IPR020094">
    <property type="entry name" value="TruA/RsuA/RluB/E/F_N"/>
</dbReference>
<organism evidence="7 8">
    <name type="scientific">Catonella massiliensis</name>
    <dbReference type="NCBI Taxonomy" id="2799636"/>
    <lineage>
        <taxon>Bacteria</taxon>
        <taxon>Bacillati</taxon>
        <taxon>Bacillota</taxon>
        <taxon>Clostridia</taxon>
        <taxon>Lachnospirales</taxon>
        <taxon>Lachnospiraceae</taxon>
        <taxon>Catonella</taxon>
    </lineage>
</organism>
<dbReference type="PIRSF" id="PIRSF001430">
    <property type="entry name" value="tRNA_psdUrid_synth"/>
    <property type="match status" value="1"/>
</dbReference>
<comment type="catalytic activity">
    <reaction evidence="4 5">
        <text>uridine(38/39/40) in tRNA = pseudouridine(38/39/40) in tRNA</text>
        <dbReference type="Rhea" id="RHEA:22376"/>
        <dbReference type="Rhea" id="RHEA-COMP:10085"/>
        <dbReference type="Rhea" id="RHEA-COMP:10087"/>
        <dbReference type="ChEBI" id="CHEBI:65314"/>
        <dbReference type="ChEBI" id="CHEBI:65315"/>
        <dbReference type="EC" id="5.4.99.12"/>
    </reaction>
</comment>
<dbReference type="InterPro" id="IPR001406">
    <property type="entry name" value="PsdUridine_synth_TruA"/>
</dbReference>
<dbReference type="GO" id="GO:0160147">
    <property type="term" value="F:tRNA pseudouridine(38-40) synthase activity"/>
    <property type="evidence" value="ECO:0007669"/>
    <property type="project" value="UniProtKB-EC"/>
</dbReference>
<evidence type="ECO:0000256" key="1">
    <source>
        <dbReference type="ARBA" id="ARBA00009375"/>
    </source>
</evidence>
<evidence type="ECO:0000256" key="5">
    <source>
        <dbReference type="RuleBase" id="RU003792"/>
    </source>
</evidence>
<dbReference type="SUPFAM" id="SSF55120">
    <property type="entry name" value="Pseudouridine synthase"/>
    <property type="match status" value="1"/>
</dbReference>
<dbReference type="Gene3D" id="3.30.70.660">
    <property type="entry name" value="Pseudouridine synthase I, catalytic domain, C-terminal subdomain"/>
    <property type="match status" value="1"/>
</dbReference>
<sequence length="248" mass="27910">MKRFKLTVAYDGSAYCGYQYQPELPTIEGFINDALSGLLREDIVTIGASRTDAGVHAYGNVAVFDSDTTIPAEKLAPALNTKLPDSIRVMDSIEVESLFHPRRNVIDKTYEYHINTSRIPFPTDRLYSHNVKHTLDIKAMKRAASFIEGRHDFTSFCSAKTDKEDKVRTVFQIDVEETVRNGLIIRVRGDGFLYNMVRIIAGTLVKVGEGKINPLDIPDIIERKDRGHLGTTLPAKGLFLMGIRYKEE</sequence>
<reference evidence="7 8" key="1">
    <citation type="submission" date="2021-01" db="EMBL/GenBank/DDBJ databases">
        <title>Isolation and description of Catonella massiliensis sp. nov., a novel Catonella species, isolated from a stable periodontitis subject.</title>
        <authorList>
            <person name="Antezack A."/>
            <person name="Boxberger M."/>
            <person name="La Scola B."/>
            <person name="Monnet-Corti V."/>
        </authorList>
    </citation>
    <scope>NUCLEOTIDE SEQUENCE [LARGE SCALE GENOMIC DNA]</scope>
    <source>
        <strain evidence="7 8">Marseille-Q4567</strain>
    </source>
</reference>
<dbReference type="InterPro" id="IPR020103">
    <property type="entry name" value="PsdUridine_synth_cat_dom_sf"/>
</dbReference>
<evidence type="ECO:0000313" key="7">
    <source>
        <dbReference type="EMBL" id="MBK5897650.1"/>
    </source>
</evidence>
<keyword evidence="3 4" id="KW-0413">Isomerase</keyword>
<dbReference type="HAMAP" id="MF_00171">
    <property type="entry name" value="TruA"/>
    <property type="match status" value="1"/>
</dbReference>
<feature type="domain" description="Pseudouridine synthase I TruA alpha/beta" evidence="6">
    <location>
        <begin position="143"/>
        <end position="245"/>
    </location>
</feature>
<comment type="similarity">
    <text evidence="1 4 5">Belongs to the tRNA pseudouridine synthase TruA family.</text>
</comment>
<evidence type="ECO:0000256" key="3">
    <source>
        <dbReference type="ARBA" id="ARBA00023235"/>
    </source>
</evidence>
<dbReference type="InterPro" id="IPR020097">
    <property type="entry name" value="PsdUridine_synth_TruA_a/b_dom"/>
</dbReference>
<dbReference type="CDD" id="cd02570">
    <property type="entry name" value="PseudoU_synth_EcTruA"/>
    <property type="match status" value="1"/>
</dbReference>
<dbReference type="InterPro" id="IPR020095">
    <property type="entry name" value="PsdUridine_synth_TruA_C"/>
</dbReference>
<dbReference type="PANTHER" id="PTHR11142:SF0">
    <property type="entry name" value="TRNA PSEUDOURIDINE SYNTHASE-LIKE 1"/>
    <property type="match status" value="1"/>
</dbReference>
<accession>A0ABS1J0I8</accession>
<feature type="active site" description="Nucleophile" evidence="4">
    <location>
        <position position="52"/>
    </location>
</feature>
<protein>
    <recommendedName>
        <fullName evidence="4">tRNA pseudouridine synthase A</fullName>
        <ecNumber evidence="4">5.4.99.12</ecNumber>
    </recommendedName>
    <alternativeName>
        <fullName evidence="4">tRNA pseudouridine(38-40) synthase</fullName>
    </alternativeName>
    <alternativeName>
        <fullName evidence="4">tRNA pseudouridylate synthase I</fullName>
    </alternativeName>
    <alternativeName>
        <fullName evidence="4">tRNA-uridine isomerase I</fullName>
    </alternativeName>
</protein>
<evidence type="ECO:0000256" key="4">
    <source>
        <dbReference type="HAMAP-Rule" id="MF_00171"/>
    </source>
</evidence>
<evidence type="ECO:0000259" key="6">
    <source>
        <dbReference type="Pfam" id="PF01416"/>
    </source>
</evidence>
<dbReference type="EMBL" id="JAEPRJ010000001">
    <property type="protein sequence ID" value="MBK5897650.1"/>
    <property type="molecule type" value="Genomic_DNA"/>
</dbReference>
<dbReference type="EC" id="5.4.99.12" evidence="4"/>